<dbReference type="RefSeq" id="WP_343908537.1">
    <property type="nucleotide sequence ID" value="NZ_BAAAJE010000016.1"/>
</dbReference>
<sequence>MAQGARSAITLAILGVLLVTAAAWGWNAATEPLPAKVDTPICTTQRIAAGQKVFPQDVTVSVYNAGTREGLAGRVMKDLRDDGFAEGNVGDASSGKVGAVEIWTTEPDNPAVLLVASHLGRQVDIQRRDGLGAGVTVVVGDDFAKVVKGKRSMVAADDADVCSPPL</sequence>
<protein>
    <recommendedName>
        <fullName evidence="1">LytR/CpsA/Psr regulator C-terminal domain-containing protein</fullName>
    </recommendedName>
</protein>
<name>A0ABP4F3I9_9ACTN</name>
<evidence type="ECO:0000313" key="3">
    <source>
        <dbReference type="Proteomes" id="UP001499979"/>
    </source>
</evidence>
<proteinExistence type="predicted"/>
<dbReference type="Gene3D" id="3.30.70.2390">
    <property type="match status" value="1"/>
</dbReference>
<feature type="domain" description="LytR/CpsA/Psr regulator C-terminal" evidence="1">
    <location>
        <begin position="57"/>
        <end position="143"/>
    </location>
</feature>
<reference evidence="3" key="1">
    <citation type="journal article" date="2019" name="Int. J. Syst. Evol. Microbiol.">
        <title>The Global Catalogue of Microorganisms (GCM) 10K type strain sequencing project: providing services to taxonomists for standard genome sequencing and annotation.</title>
        <authorList>
            <consortium name="The Broad Institute Genomics Platform"/>
            <consortium name="The Broad Institute Genome Sequencing Center for Infectious Disease"/>
            <person name="Wu L."/>
            <person name="Ma J."/>
        </authorList>
    </citation>
    <scope>NUCLEOTIDE SEQUENCE [LARGE SCALE GENOMIC DNA]</scope>
    <source>
        <strain evidence="3">JCM 11813</strain>
    </source>
</reference>
<dbReference type="Proteomes" id="UP001499979">
    <property type="component" value="Unassembled WGS sequence"/>
</dbReference>
<dbReference type="Pfam" id="PF13399">
    <property type="entry name" value="LytR_C"/>
    <property type="match status" value="1"/>
</dbReference>
<dbReference type="InterPro" id="IPR027381">
    <property type="entry name" value="LytR/CpsA/Psr_C"/>
</dbReference>
<keyword evidence="3" id="KW-1185">Reference proteome</keyword>
<organism evidence="2 3">
    <name type="scientific">Nocardioides aquiterrae</name>
    <dbReference type="NCBI Taxonomy" id="203799"/>
    <lineage>
        <taxon>Bacteria</taxon>
        <taxon>Bacillati</taxon>
        <taxon>Actinomycetota</taxon>
        <taxon>Actinomycetes</taxon>
        <taxon>Propionibacteriales</taxon>
        <taxon>Nocardioidaceae</taxon>
        <taxon>Nocardioides</taxon>
    </lineage>
</organism>
<evidence type="ECO:0000259" key="1">
    <source>
        <dbReference type="Pfam" id="PF13399"/>
    </source>
</evidence>
<dbReference type="EMBL" id="BAAAJE010000016">
    <property type="protein sequence ID" value="GAA1150558.1"/>
    <property type="molecule type" value="Genomic_DNA"/>
</dbReference>
<evidence type="ECO:0000313" key="2">
    <source>
        <dbReference type="EMBL" id="GAA1150558.1"/>
    </source>
</evidence>
<accession>A0ABP4F3I9</accession>
<gene>
    <name evidence="2" type="ORF">GCM10009606_31460</name>
</gene>
<comment type="caution">
    <text evidence="2">The sequence shown here is derived from an EMBL/GenBank/DDBJ whole genome shotgun (WGS) entry which is preliminary data.</text>
</comment>